<feature type="compositionally biased region" description="Polar residues" evidence="1">
    <location>
        <begin position="180"/>
        <end position="202"/>
    </location>
</feature>
<evidence type="ECO:0000313" key="3">
    <source>
        <dbReference type="Proteomes" id="UP000054630"/>
    </source>
</evidence>
<evidence type="ECO:0000313" key="2">
    <source>
        <dbReference type="EMBL" id="KRX27724.1"/>
    </source>
</evidence>
<feature type="region of interest" description="Disordered" evidence="1">
    <location>
        <begin position="179"/>
        <end position="202"/>
    </location>
</feature>
<gene>
    <name evidence="2" type="ORF">T07_10245</name>
</gene>
<dbReference type="AlphaFoldDB" id="A0A0V0SM57"/>
<evidence type="ECO:0000256" key="1">
    <source>
        <dbReference type="SAM" id="MobiDB-lite"/>
    </source>
</evidence>
<dbReference type="EMBL" id="JYDL01000002">
    <property type="protein sequence ID" value="KRX27724.1"/>
    <property type="molecule type" value="Genomic_DNA"/>
</dbReference>
<comment type="caution">
    <text evidence="2">The sequence shown here is derived from an EMBL/GenBank/DDBJ whole genome shotgun (WGS) entry which is preliminary data.</text>
</comment>
<accession>A0A0V0SM57</accession>
<dbReference type="Proteomes" id="UP000054630">
    <property type="component" value="Unassembled WGS sequence"/>
</dbReference>
<name>A0A0V0SM57_9BILA</name>
<proteinExistence type="predicted"/>
<protein>
    <recommendedName>
        <fullName evidence="4">Reverse transcriptase RNase H-like domain-containing protein</fullName>
    </recommendedName>
</protein>
<dbReference type="OrthoDB" id="6279772at2759"/>
<dbReference type="STRING" id="6336.A0A0V0SM57"/>
<reference evidence="2 3" key="1">
    <citation type="submission" date="2015-01" db="EMBL/GenBank/DDBJ databases">
        <title>Evolution of Trichinella species and genotypes.</title>
        <authorList>
            <person name="Korhonen P.K."/>
            <person name="Edoardo P."/>
            <person name="Giuseppe L.R."/>
            <person name="Gasser R.B."/>
        </authorList>
    </citation>
    <scope>NUCLEOTIDE SEQUENCE [LARGE SCALE GENOMIC DNA]</scope>
    <source>
        <strain evidence="2">ISS37</strain>
    </source>
</reference>
<keyword evidence="3" id="KW-1185">Reference proteome</keyword>
<evidence type="ECO:0008006" key="4">
    <source>
        <dbReference type="Google" id="ProtNLM"/>
    </source>
</evidence>
<organism evidence="2 3">
    <name type="scientific">Trichinella nelsoni</name>
    <dbReference type="NCBI Taxonomy" id="6336"/>
    <lineage>
        <taxon>Eukaryota</taxon>
        <taxon>Metazoa</taxon>
        <taxon>Ecdysozoa</taxon>
        <taxon>Nematoda</taxon>
        <taxon>Enoplea</taxon>
        <taxon>Dorylaimia</taxon>
        <taxon>Trichinellida</taxon>
        <taxon>Trichinellidae</taxon>
        <taxon>Trichinella</taxon>
    </lineage>
</organism>
<sequence length="231" mass="26541">MVRPSRSEIFIIDKIFFRVFVFTGAADVDDLLELVENGSCEVLKAVCYVELENDRFRSLTAGDWKPCQMLREMHRNYGSGMDQNGRLIQNPIFATSIRSYSSDPKSQHKDSCVIWKGHQLTHPTGFLPEALHFFHRLQPCEIEYSAFGRELLATSLAIRWLEIRRLTILTHHKPIVQVAQRGTGTHNPTHVKSDNWTTSHPSLTKFDTSKVKEMPSQVHYPTRQLKLPPKA</sequence>